<dbReference type="RefSeq" id="WP_090490557.1">
    <property type="nucleotide sequence ID" value="NZ_BJVY01000012.1"/>
</dbReference>
<dbReference type="EMBL" id="BJVY01000012">
    <property type="protein sequence ID" value="GEL70822.1"/>
    <property type="molecule type" value="Genomic_DNA"/>
</dbReference>
<evidence type="ECO:0008006" key="6">
    <source>
        <dbReference type="Google" id="ProtNLM"/>
    </source>
</evidence>
<reference evidence="2 5" key="2">
    <citation type="submission" date="2019-07" db="EMBL/GenBank/DDBJ databases">
        <title>Whole genome shotgun sequence of Myxococcus virescens NBRC 100334.</title>
        <authorList>
            <person name="Hosoyama A."/>
            <person name="Uohara A."/>
            <person name="Ohji S."/>
            <person name="Ichikawa N."/>
        </authorList>
    </citation>
    <scope>NUCLEOTIDE SEQUENCE [LARGE SCALE GENOMIC DNA]</scope>
    <source>
        <strain evidence="2 5">NBRC 100334</strain>
    </source>
</reference>
<feature type="transmembrane region" description="Helical" evidence="1">
    <location>
        <begin position="59"/>
        <end position="82"/>
    </location>
</feature>
<evidence type="ECO:0000313" key="2">
    <source>
        <dbReference type="EMBL" id="GEL70822.1"/>
    </source>
</evidence>
<evidence type="ECO:0000256" key="1">
    <source>
        <dbReference type="SAM" id="Phobius"/>
    </source>
</evidence>
<proteinExistence type="predicted"/>
<dbReference type="AlphaFoldDB" id="A0A511HBB0"/>
<keyword evidence="1" id="KW-1133">Transmembrane helix</keyword>
<reference evidence="3 4" key="1">
    <citation type="submission" date="2016-10" db="EMBL/GenBank/DDBJ databases">
        <authorList>
            <person name="Varghese N."/>
            <person name="Submissions S."/>
        </authorList>
    </citation>
    <scope>NUCLEOTIDE SEQUENCE [LARGE SCALE GENOMIC DNA]</scope>
    <source>
        <strain evidence="3 4">DSM 2260</strain>
    </source>
</reference>
<keyword evidence="4" id="KW-1185">Reference proteome</keyword>
<evidence type="ECO:0000313" key="5">
    <source>
        <dbReference type="Proteomes" id="UP000321224"/>
    </source>
</evidence>
<protein>
    <recommendedName>
        <fullName evidence="6">DUF4190 domain-containing protein</fullName>
    </recommendedName>
</protein>
<evidence type="ECO:0000313" key="3">
    <source>
        <dbReference type="EMBL" id="SDE22605.1"/>
    </source>
</evidence>
<gene>
    <name evidence="2" type="ORF">MVI01_26060</name>
    <name evidence="3" type="ORF">SAMN04488504_105119</name>
</gene>
<evidence type="ECO:0000313" key="4">
    <source>
        <dbReference type="Proteomes" id="UP000198717"/>
    </source>
</evidence>
<keyword evidence="1" id="KW-0812">Transmembrane</keyword>
<organism evidence="2 5">
    <name type="scientific">Myxococcus virescens</name>
    <dbReference type="NCBI Taxonomy" id="83456"/>
    <lineage>
        <taxon>Bacteria</taxon>
        <taxon>Pseudomonadati</taxon>
        <taxon>Myxococcota</taxon>
        <taxon>Myxococcia</taxon>
        <taxon>Myxococcales</taxon>
        <taxon>Cystobacterineae</taxon>
        <taxon>Myxococcaceae</taxon>
        <taxon>Myxococcus</taxon>
    </lineage>
</organism>
<dbReference type="Proteomes" id="UP000321224">
    <property type="component" value="Unassembled WGS sequence"/>
</dbReference>
<accession>A0A511HBB0</accession>
<keyword evidence="1" id="KW-0472">Membrane</keyword>
<feature type="transmembrane region" description="Helical" evidence="1">
    <location>
        <begin position="102"/>
        <end position="124"/>
    </location>
</feature>
<dbReference type="Proteomes" id="UP000198717">
    <property type="component" value="Unassembled WGS sequence"/>
</dbReference>
<name>A0A511HBB0_9BACT</name>
<comment type="caution">
    <text evidence="2">The sequence shown here is derived from an EMBL/GenBank/DDBJ whole genome shotgun (WGS) entry which is preliminary data.</text>
</comment>
<sequence>MDATVALCPLHPERPAEGTCSRCGTFLCEGCRRWQVGRMLCLHCHTVALGEKPSKRATLALIFATVGFIGFVPGLVGLVLGYQELADIRRGAAPGSGEGWAVLARNVGWFHVAMLVIIGLGVALRG</sequence>
<dbReference type="EMBL" id="FNAJ01000005">
    <property type="protein sequence ID" value="SDE22605.1"/>
    <property type="molecule type" value="Genomic_DNA"/>
</dbReference>